<dbReference type="Proteomes" id="UP000826300">
    <property type="component" value="Chromosome"/>
</dbReference>
<evidence type="ECO:0000256" key="1">
    <source>
        <dbReference type="SAM" id="SignalP"/>
    </source>
</evidence>
<organism evidence="2 3">
    <name type="scientific">Neotabrizicola shimadae</name>
    <dbReference type="NCBI Taxonomy" id="2807096"/>
    <lineage>
        <taxon>Bacteria</taxon>
        <taxon>Pseudomonadati</taxon>
        <taxon>Pseudomonadota</taxon>
        <taxon>Alphaproteobacteria</taxon>
        <taxon>Rhodobacterales</taxon>
        <taxon>Paracoccaceae</taxon>
        <taxon>Neotabrizicola</taxon>
    </lineage>
</organism>
<evidence type="ECO:0000313" key="3">
    <source>
        <dbReference type="Proteomes" id="UP000826300"/>
    </source>
</evidence>
<feature type="signal peptide" evidence="1">
    <location>
        <begin position="1"/>
        <end position="19"/>
    </location>
</feature>
<dbReference type="KEGG" id="nsm:JO391_09990"/>
<dbReference type="AlphaFoldDB" id="A0A8G0ZRF2"/>
<keyword evidence="3" id="KW-1185">Reference proteome</keyword>
<feature type="chain" id="PRO_5034277056" evidence="1">
    <location>
        <begin position="20"/>
        <end position="139"/>
    </location>
</feature>
<protein>
    <submittedName>
        <fullName evidence="2">Uncharacterized protein</fullName>
    </submittedName>
</protein>
<proteinExistence type="predicted"/>
<reference evidence="2" key="1">
    <citation type="submission" date="2021-02" db="EMBL/GenBank/DDBJ databases">
        <title>Rhodobacter shimadae sp. nov., an aerobic anoxygenic phototrophic bacterium isolated from a hot spring.</title>
        <authorList>
            <person name="Muramatsu S."/>
            <person name="Haruta S."/>
            <person name="Hirose S."/>
            <person name="Hanada S."/>
        </authorList>
    </citation>
    <scope>NUCLEOTIDE SEQUENCE</scope>
    <source>
        <strain evidence="2">N10</strain>
    </source>
</reference>
<evidence type="ECO:0000313" key="2">
    <source>
        <dbReference type="EMBL" id="QYZ68135.1"/>
    </source>
</evidence>
<dbReference type="EMBL" id="CP069370">
    <property type="protein sequence ID" value="QYZ68135.1"/>
    <property type="molecule type" value="Genomic_DNA"/>
</dbReference>
<accession>A0A8G0ZRF2</accession>
<name>A0A8G0ZRF2_9RHOB</name>
<keyword evidence="1" id="KW-0732">Signal</keyword>
<gene>
    <name evidence="2" type="ORF">JO391_09990</name>
</gene>
<sequence>MRRAALTALLALCAAPAAAQSVFDRAAGLYGDAKDPALSCTANPHRLSFIDSPPHAFFTWAEPTPDAQGRMRSVDRYDLEGATDTTLLLELEGSPERSAEGQRPVWILRLSTDGYCWGRQDWPLIRCERPQVRCDQPVS</sequence>
<dbReference type="RefSeq" id="WP_220660358.1">
    <property type="nucleotide sequence ID" value="NZ_CP069370.1"/>
</dbReference>